<dbReference type="SMART" id="SM00357">
    <property type="entry name" value="CSP"/>
    <property type="match status" value="1"/>
</dbReference>
<evidence type="ECO:0000256" key="2">
    <source>
        <dbReference type="ARBA" id="ARBA00022490"/>
    </source>
</evidence>
<dbReference type="Gene3D" id="2.40.50.140">
    <property type="entry name" value="Nucleic acid-binding proteins"/>
    <property type="match status" value="1"/>
</dbReference>
<dbReference type="PANTHER" id="PTHR11544">
    <property type="entry name" value="COLD SHOCK DOMAIN CONTAINING PROTEINS"/>
    <property type="match status" value="1"/>
</dbReference>
<evidence type="ECO:0000256" key="1">
    <source>
        <dbReference type="ARBA" id="ARBA00004496"/>
    </source>
</evidence>
<dbReference type="GO" id="GO:0005737">
    <property type="term" value="C:cytoplasm"/>
    <property type="evidence" value="ECO:0007669"/>
    <property type="project" value="UniProtKB-SubCell"/>
</dbReference>
<dbReference type="PROSITE" id="PS00352">
    <property type="entry name" value="CSD_1"/>
    <property type="match status" value="1"/>
</dbReference>
<comment type="subcellular location">
    <subcellularLocation>
        <location evidence="1 3">Cytoplasm</location>
    </subcellularLocation>
</comment>
<dbReference type="AlphaFoldDB" id="A0A084J9X9"/>
<proteinExistence type="predicted"/>
<keyword evidence="2" id="KW-0963">Cytoplasm</keyword>
<dbReference type="PRINTS" id="PR00050">
    <property type="entry name" value="COLDSHOCK"/>
</dbReference>
<dbReference type="InterPro" id="IPR002059">
    <property type="entry name" value="CSP_DNA-bd"/>
</dbReference>
<evidence type="ECO:0000313" key="6">
    <source>
        <dbReference type="Proteomes" id="UP000028542"/>
    </source>
</evidence>
<dbReference type="Gene3D" id="6.20.370.130">
    <property type="match status" value="1"/>
</dbReference>
<protein>
    <submittedName>
        <fullName evidence="5">Cold-shock protein</fullName>
    </submittedName>
</protein>
<accession>A0A084J9X9</accession>
<dbReference type="CDD" id="cd04458">
    <property type="entry name" value="CSP_CDS"/>
    <property type="match status" value="1"/>
</dbReference>
<dbReference type="InterPro" id="IPR012340">
    <property type="entry name" value="NA-bd_OB-fold"/>
</dbReference>
<dbReference type="Pfam" id="PF00313">
    <property type="entry name" value="CSD"/>
    <property type="match status" value="1"/>
</dbReference>
<dbReference type="InterPro" id="IPR050181">
    <property type="entry name" value="Cold_shock_domain"/>
</dbReference>
<dbReference type="GO" id="GO:0003676">
    <property type="term" value="F:nucleic acid binding"/>
    <property type="evidence" value="ECO:0007669"/>
    <property type="project" value="InterPro"/>
</dbReference>
<feature type="domain" description="CSD" evidence="4">
    <location>
        <begin position="3"/>
        <end position="68"/>
    </location>
</feature>
<dbReference type="InterPro" id="IPR012156">
    <property type="entry name" value="Cold_shock_CspA"/>
</dbReference>
<keyword evidence="6" id="KW-1185">Reference proteome</keyword>
<dbReference type="PIRSF" id="PIRSF002599">
    <property type="entry name" value="Cold_shock_A"/>
    <property type="match status" value="1"/>
</dbReference>
<dbReference type="SUPFAM" id="SSF50249">
    <property type="entry name" value="Nucleic acid-binding proteins"/>
    <property type="match status" value="1"/>
</dbReference>
<dbReference type="Proteomes" id="UP000028542">
    <property type="component" value="Unassembled WGS sequence"/>
</dbReference>
<sequence length="69" mass="7559">MSSITGIVKWYDEGKGYGFISCNEGNDVFVHHSQIKEKGTNKDLHEGESVTFDITDGAKGPMAVNVQKL</sequence>
<dbReference type="eggNOG" id="COG1278">
    <property type="taxonomic scope" value="Bacteria"/>
</dbReference>
<dbReference type="RefSeq" id="WP_035133808.1">
    <property type="nucleotide sequence ID" value="NZ_JBQHQR010000019.1"/>
</dbReference>
<reference evidence="5 6" key="1">
    <citation type="submission" date="2014-07" db="EMBL/GenBank/DDBJ databases">
        <title>Draft genome of Clostridium sulfidigenes 113A isolated from sediments associated with methane hydrate from Krishna Godavari basin.</title>
        <authorList>
            <person name="Honkalas V.S."/>
            <person name="Dabir A.P."/>
            <person name="Arora P."/>
            <person name="Dhakephalkar P.K."/>
        </authorList>
    </citation>
    <scope>NUCLEOTIDE SEQUENCE [LARGE SCALE GENOMIC DNA]</scope>
    <source>
        <strain evidence="5 6">113A</strain>
    </source>
</reference>
<dbReference type="InterPro" id="IPR019844">
    <property type="entry name" value="CSD_CS"/>
</dbReference>
<gene>
    <name evidence="5" type="ORF">IO99_12710</name>
</gene>
<comment type="caution">
    <text evidence="5">The sequence shown here is derived from an EMBL/GenBank/DDBJ whole genome shotgun (WGS) entry which is preliminary data.</text>
</comment>
<name>A0A084J9X9_9CLOT</name>
<dbReference type="EMBL" id="JPMD01000030">
    <property type="protein sequence ID" value="KEZ85763.1"/>
    <property type="molecule type" value="Genomic_DNA"/>
</dbReference>
<dbReference type="InterPro" id="IPR011129">
    <property type="entry name" value="CSD"/>
</dbReference>
<dbReference type="STRING" id="318464.IO99_12710"/>
<evidence type="ECO:0000259" key="4">
    <source>
        <dbReference type="PROSITE" id="PS51857"/>
    </source>
</evidence>
<evidence type="ECO:0000256" key="3">
    <source>
        <dbReference type="RuleBase" id="RU000408"/>
    </source>
</evidence>
<dbReference type="PROSITE" id="PS51857">
    <property type="entry name" value="CSD_2"/>
    <property type="match status" value="1"/>
</dbReference>
<evidence type="ECO:0000313" key="5">
    <source>
        <dbReference type="EMBL" id="KEZ85763.1"/>
    </source>
</evidence>
<organism evidence="5 6">
    <name type="scientific">Clostridium sulfidigenes</name>
    <dbReference type="NCBI Taxonomy" id="318464"/>
    <lineage>
        <taxon>Bacteria</taxon>
        <taxon>Bacillati</taxon>
        <taxon>Bacillota</taxon>
        <taxon>Clostridia</taxon>
        <taxon>Eubacteriales</taxon>
        <taxon>Clostridiaceae</taxon>
        <taxon>Clostridium</taxon>
    </lineage>
</organism>